<keyword evidence="7 10" id="KW-0067">ATP-binding</keyword>
<evidence type="ECO:0000256" key="4">
    <source>
        <dbReference type="ARBA" id="ARBA00022723"/>
    </source>
</evidence>
<keyword evidence="6 10" id="KW-0692">RNA repair</keyword>
<comment type="cofactor">
    <cofactor evidence="10">
        <name>Mg(2+)</name>
        <dbReference type="ChEBI" id="CHEBI:18420"/>
    </cofactor>
</comment>
<evidence type="ECO:0000256" key="8">
    <source>
        <dbReference type="ARBA" id="ARBA00022842"/>
    </source>
</evidence>
<dbReference type="OrthoDB" id="7378at2157"/>
<dbReference type="InterPro" id="IPR042090">
    <property type="entry name" value="CCA_tRNA_nucleotrans_2"/>
</dbReference>
<accession>F7XKY1</accession>
<evidence type="ECO:0000256" key="2">
    <source>
        <dbReference type="ARBA" id="ARBA00022694"/>
    </source>
</evidence>
<dbReference type="GO" id="GO:0160016">
    <property type="term" value="F:CCACCA tRNA nucleotidyltransferase activity"/>
    <property type="evidence" value="ECO:0007669"/>
    <property type="project" value="RHEA"/>
</dbReference>
<dbReference type="NCBIfam" id="TIGR03671">
    <property type="entry name" value="cca_archaeal"/>
    <property type="match status" value="1"/>
</dbReference>
<dbReference type="AlphaFoldDB" id="F7XKY1"/>
<keyword evidence="3 10" id="KW-0548">Nucleotidyltransferase</keyword>
<keyword evidence="15" id="KW-1185">Reference proteome</keyword>
<dbReference type="CDD" id="cd05400">
    <property type="entry name" value="NT_2-5OAS_ClassI-CCAase"/>
    <property type="match status" value="1"/>
</dbReference>
<dbReference type="Pfam" id="PF21133">
    <property type="entry name" value="CAA_C"/>
    <property type="match status" value="1"/>
</dbReference>
<evidence type="ECO:0000256" key="5">
    <source>
        <dbReference type="ARBA" id="ARBA00022741"/>
    </source>
</evidence>
<evidence type="ECO:0000256" key="3">
    <source>
        <dbReference type="ARBA" id="ARBA00022695"/>
    </source>
</evidence>
<keyword evidence="4 10" id="KW-0479">Metal-binding</keyword>
<keyword evidence="5 10" id="KW-0547">Nucleotide-binding</keyword>
<keyword evidence="2 10" id="KW-0819">tRNA processing</keyword>
<dbReference type="InterPro" id="IPR002934">
    <property type="entry name" value="Polymerase_NTP_transf_dom"/>
</dbReference>
<gene>
    <name evidence="10" type="primary">cca</name>
    <name evidence="14" type="ordered locus">Mzhil_0817</name>
</gene>
<comment type="miscellaneous">
    <text evidence="10">A single active site specifically recognizes both ATP and CTP and is responsible for their addition.</text>
</comment>
<proteinExistence type="inferred from homology"/>
<dbReference type="GO" id="GO:0000049">
    <property type="term" value="F:tRNA binding"/>
    <property type="evidence" value="ECO:0007669"/>
    <property type="project" value="UniProtKB-UniRule"/>
</dbReference>
<keyword evidence="9 10" id="KW-0694">RNA-binding</keyword>
<dbReference type="InterPro" id="IPR043519">
    <property type="entry name" value="NT_sf"/>
</dbReference>
<evidence type="ECO:0000259" key="12">
    <source>
        <dbReference type="Pfam" id="PF09249"/>
    </source>
</evidence>
<dbReference type="GO" id="GO:0001680">
    <property type="term" value="P:tRNA 3'-terminal CCA addition"/>
    <property type="evidence" value="ECO:0007669"/>
    <property type="project" value="UniProtKB-UniRule"/>
</dbReference>
<feature type="binding site" evidence="10">
    <location>
        <position position="72"/>
    </location>
    <ligand>
        <name>Mg(2+)</name>
        <dbReference type="ChEBI" id="CHEBI:18420"/>
    </ligand>
</feature>
<evidence type="ECO:0000259" key="13">
    <source>
        <dbReference type="Pfam" id="PF21133"/>
    </source>
</evidence>
<evidence type="ECO:0000259" key="11">
    <source>
        <dbReference type="Pfam" id="PF01909"/>
    </source>
</evidence>
<name>F7XKY1_METZD</name>
<dbReference type="InterPro" id="IPR011068">
    <property type="entry name" value="NuclTrfase_I-like_C"/>
</dbReference>
<feature type="binding site" evidence="10">
    <location>
        <position position="74"/>
    </location>
    <ligand>
        <name>Mg(2+)</name>
        <dbReference type="ChEBI" id="CHEBI:18420"/>
    </ligand>
</feature>
<dbReference type="HOGENOM" id="CLU_044679_1_0_2"/>
<feature type="binding site" evidence="10">
    <location>
        <position position="60"/>
    </location>
    <ligand>
        <name>CTP</name>
        <dbReference type="ChEBI" id="CHEBI:37563"/>
    </ligand>
</feature>
<dbReference type="GO" id="GO:0000287">
    <property type="term" value="F:magnesium ion binding"/>
    <property type="evidence" value="ECO:0007669"/>
    <property type="project" value="UniProtKB-UniRule"/>
</dbReference>
<dbReference type="Gene3D" id="3.30.70.590">
    <property type="entry name" value="Poly(A) polymerase predicted RNA binding domain"/>
    <property type="match status" value="1"/>
</dbReference>
<evidence type="ECO:0000256" key="1">
    <source>
        <dbReference type="ARBA" id="ARBA00022679"/>
    </source>
</evidence>
<feature type="binding site" evidence="10">
    <location>
        <position position="63"/>
    </location>
    <ligand>
        <name>ATP</name>
        <dbReference type="ChEBI" id="CHEBI:30616"/>
    </ligand>
</feature>
<dbReference type="Gene3D" id="1.10.1410.30">
    <property type="entry name" value="CCA tRNA nucleotidyltransferase, domain 2"/>
    <property type="match status" value="1"/>
</dbReference>
<evidence type="ECO:0000256" key="9">
    <source>
        <dbReference type="ARBA" id="ARBA00022884"/>
    </source>
</evidence>
<dbReference type="RefSeq" id="WP_013898118.1">
    <property type="nucleotide sequence ID" value="NC_015676.1"/>
</dbReference>
<feature type="binding site" evidence="10">
    <location>
        <position position="177"/>
    </location>
    <ligand>
        <name>ATP</name>
        <dbReference type="ChEBI" id="CHEBI:30616"/>
    </ligand>
</feature>
<dbReference type="Gene3D" id="3.30.460.10">
    <property type="entry name" value="Beta Polymerase, domain 2"/>
    <property type="match status" value="1"/>
</dbReference>
<feature type="domain" description="Polymerase nucleotidyl transferase" evidence="11">
    <location>
        <begin position="39"/>
        <end position="148"/>
    </location>
</feature>
<dbReference type="InterPro" id="IPR048833">
    <property type="entry name" value="CAA_C"/>
</dbReference>
<feature type="binding site" evidence="10">
    <location>
        <position position="177"/>
    </location>
    <ligand>
        <name>CTP</name>
        <dbReference type="ChEBI" id="CHEBI:37563"/>
    </ligand>
</feature>
<comment type="catalytic activity">
    <reaction evidence="10">
        <text>a tRNA precursor + 2 CTP + ATP = a tRNA with a 3' CCA end + 3 diphosphate</text>
        <dbReference type="Rhea" id="RHEA:14433"/>
        <dbReference type="Rhea" id="RHEA-COMP:10465"/>
        <dbReference type="Rhea" id="RHEA-COMP:10468"/>
        <dbReference type="ChEBI" id="CHEBI:30616"/>
        <dbReference type="ChEBI" id="CHEBI:33019"/>
        <dbReference type="ChEBI" id="CHEBI:37563"/>
        <dbReference type="ChEBI" id="CHEBI:74896"/>
        <dbReference type="ChEBI" id="CHEBI:83071"/>
        <dbReference type="EC" id="2.7.7.72"/>
    </reaction>
</comment>
<evidence type="ECO:0000256" key="6">
    <source>
        <dbReference type="ARBA" id="ARBA00022800"/>
    </source>
</evidence>
<feature type="domain" description="CCA-adding enzyme C-terminal" evidence="13">
    <location>
        <begin position="295"/>
        <end position="443"/>
    </location>
</feature>
<feature type="binding site" evidence="10">
    <location>
        <position position="60"/>
    </location>
    <ligand>
        <name>ATP</name>
        <dbReference type="ChEBI" id="CHEBI:30616"/>
    </ligand>
</feature>
<dbReference type="GO" id="GO:0004810">
    <property type="term" value="F:CCA tRNA nucleotidyltransferase activity"/>
    <property type="evidence" value="ECO:0007669"/>
    <property type="project" value="UniProtKB-UniRule"/>
</dbReference>
<keyword evidence="1 10" id="KW-0808">Transferase</keyword>
<dbReference type="SUPFAM" id="SSF55003">
    <property type="entry name" value="PAP/Archaeal CCA-adding enzyme, C-terminal domain"/>
    <property type="match status" value="1"/>
</dbReference>
<feature type="binding site" evidence="10">
    <location>
        <position position="168"/>
    </location>
    <ligand>
        <name>ATP</name>
        <dbReference type="ChEBI" id="CHEBI:30616"/>
    </ligand>
</feature>
<dbReference type="EMBL" id="CP002101">
    <property type="protein sequence ID" value="AEH60679.1"/>
    <property type="molecule type" value="Genomic_DNA"/>
</dbReference>
<protein>
    <recommendedName>
        <fullName evidence="10">CCA-adding enzyme</fullName>
        <ecNumber evidence="10">2.7.7.72</ecNumber>
    </recommendedName>
    <alternativeName>
        <fullName evidence="10">CCA tRNA nucleotidyltransferase</fullName>
    </alternativeName>
    <alternativeName>
        <fullName evidence="10">tRNA CCA-pyrophosphorylase</fullName>
    </alternativeName>
    <alternativeName>
        <fullName evidence="10">tRNA adenylyl-/cytidylyl- transferase</fullName>
    </alternativeName>
    <alternativeName>
        <fullName evidence="10">tRNA nucleotidyltransferase</fullName>
    </alternativeName>
    <alternativeName>
        <fullName evidence="10">tRNA-NT</fullName>
    </alternativeName>
</protein>
<dbReference type="PIRSF" id="PIRSF005335">
    <property type="entry name" value="CCA_arch"/>
    <property type="match status" value="1"/>
</dbReference>
<comment type="similarity">
    <text evidence="10">Belongs to the tRNA nucleotidyltransferase/poly(A) polymerase family. Archaeal CCA-adding enzyme subfamily.</text>
</comment>
<sequence>MQKSSLERLQDIKEEVLSKIKPTGSEKAKLKKITDHLISKVNKAIEKQGISGLSVQLVGSASRNTWISGTHDLDIFIIFPEETERIELERAGLSIAREVAKEAERFEERYAEHPYINMNIEEFDVDLVPCFGVTDASCIKSSVDRTPFHNEFVKKHINGLADEVRLLKQFMRGTGVYGSELKTQGFSGYLTELLIIHFGSFENVIFSAVDWKPGLKIKFDSDPLSDSFKGRKDPLIVIDPTDPDRNVAAAVSINKFCEFVDAAREFLTDPSERYFFPEDIVTLTDKDLKDRMRSRGTDLIVICFKKPDEVEDVIYPQLYKMEKSVSDLLEQYQFRVMRSFSWAGENEKEAKAIVYFELISSRLPQIKKHIGPPVWLRDHAEKFKLKYKHMDDVFSFYIEDGKYVCDIPRKYTSATSLLKSRLNTCSLGKHISASVNEGFQILENKEICAIKYCDFRKLFNRYI</sequence>
<evidence type="ECO:0000256" key="10">
    <source>
        <dbReference type="HAMAP-Rule" id="MF_01264"/>
    </source>
</evidence>
<dbReference type="KEGG" id="mzh:Mzhil_0817"/>
<dbReference type="SUPFAM" id="SSF81301">
    <property type="entry name" value="Nucleotidyltransferase"/>
    <property type="match status" value="1"/>
</dbReference>
<dbReference type="PANTHER" id="PTHR39643">
    <property type="entry name" value="CCA-ADDING ENZYME"/>
    <property type="match status" value="1"/>
</dbReference>
<dbReference type="HAMAP" id="MF_01264">
    <property type="entry name" value="CCA_arch"/>
    <property type="match status" value="1"/>
</dbReference>
<dbReference type="Pfam" id="PF01909">
    <property type="entry name" value="NTP_transf_2"/>
    <property type="match status" value="1"/>
</dbReference>
<feature type="binding site" evidence="10">
    <location>
        <position position="63"/>
    </location>
    <ligand>
        <name>CTP</name>
        <dbReference type="ChEBI" id="CHEBI:37563"/>
    </ligand>
</feature>
<feature type="binding site" evidence="10">
    <location>
        <position position="126"/>
    </location>
    <ligand>
        <name>Mg(2+)</name>
        <dbReference type="ChEBI" id="CHEBI:18420"/>
    </ligand>
</feature>
<feature type="binding site" evidence="10">
    <location>
        <position position="168"/>
    </location>
    <ligand>
        <name>CTP</name>
        <dbReference type="ChEBI" id="CHEBI:37563"/>
    </ligand>
</feature>
<dbReference type="InterPro" id="IPR015329">
    <property type="entry name" value="tRNA_NucTransf2"/>
</dbReference>
<reference evidence="14" key="1">
    <citation type="submission" date="2010-07" db="EMBL/GenBank/DDBJ databases">
        <title>The complete genome of Methanosalsum zhilinae DSM 4017.</title>
        <authorList>
            <consortium name="US DOE Joint Genome Institute (JGI-PGF)"/>
            <person name="Lucas S."/>
            <person name="Copeland A."/>
            <person name="Lapidus A."/>
            <person name="Glavina del Rio T."/>
            <person name="Dalin E."/>
            <person name="Tice H."/>
            <person name="Bruce D."/>
            <person name="Goodwin L."/>
            <person name="Pitluck S."/>
            <person name="Kyrpides N."/>
            <person name="Mavromatis K."/>
            <person name="Ovchinnikova G."/>
            <person name="Daligault H."/>
            <person name="Detter J.C."/>
            <person name="Han C."/>
            <person name="Tapia R."/>
            <person name="Larimer F."/>
            <person name="Land M."/>
            <person name="Hauser L."/>
            <person name="Markowitz V."/>
            <person name="Cheng J.-F."/>
            <person name="Hugenholtz P."/>
            <person name="Woyke T."/>
            <person name="Wu D."/>
            <person name="Spring S."/>
            <person name="Schueler E."/>
            <person name="Brambilla E."/>
            <person name="Klenk H.-P."/>
            <person name="Eisen J.A."/>
        </authorList>
    </citation>
    <scope>NUCLEOTIDE SEQUENCE</scope>
    <source>
        <strain evidence="14">DSM 4017</strain>
    </source>
</reference>
<dbReference type="GO" id="GO:0042245">
    <property type="term" value="P:RNA repair"/>
    <property type="evidence" value="ECO:0007669"/>
    <property type="project" value="UniProtKB-KW"/>
</dbReference>
<evidence type="ECO:0000313" key="14">
    <source>
        <dbReference type="EMBL" id="AEH60679.1"/>
    </source>
</evidence>
<evidence type="ECO:0000256" key="7">
    <source>
        <dbReference type="ARBA" id="ARBA00022840"/>
    </source>
</evidence>
<dbReference type="InterPro" id="IPR006116">
    <property type="entry name" value="NT_2-5OAS_ClassI-CCAase"/>
</dbReference>
<feature type="domain" description="tRNA nucleotidyltransferase substrate binding" evidence="12">
    <location>
        <begin position="162"/>
        <end position="276"/>
    </location>
</feature>
<keyword evidence="8 10" id="KW-0460">Magnesium</keyword>
<comment type="catalytic activity">
    <reaction evidence="10">
        <text>a tRNA with a 3' CCA end + 2 CTP + ATP = a tRNA with a 3' CCACCA end + 3 diphosphate</text>
        <dbReference type="Rhea" id="RHEA:76235"/>
        <dbReference type="Rhea" id="RHEA-COMP:10468"/>
        <dbReference type="Rhea" id="RHEA-COMP:18655"/>
        <dbReference type="ChEBI" id="CHEBI:30616"/>
        <dbReference type="ChEBI" id="CHEBI:33019"/>
        <dbReference type="ChEBI" id="CHEBI:37563"/>
        <dbReference type="ChEBI" id="CHEBI:83071"/>
        <dbReference type="ChEBI" id="CHEBI:195187"/>
    </reaction>
</comment>
<dbReference type="Pfam" id="PF09249">
    <property type="entry name" value="tRNA_NucTransf2"/>
    <property type="match status" value="1"/>
</dbReference>
<dbReference type="InterPro" id="IPR008229">
    <property type="entry name" value="CCA-adding_arc"/>
</dbReference>
<dbReference type="EC" id="2.7.7.72" evidence="10"/>
<comment type="subunit">
    <text evidence="10">Homodimer.</text>
</comment>
<feature type="binding site" evidence="10">
    <location>
        <position position="149"/>
    </location>
    <ligand>
        <name>ATP</name>
        <dbReference type="ChEBI" id="CHEBI:30616"/>
    </ligand>
</feature>
<feature type="binding site" evidence="10">
    <location>
        <position position="149"/>
    </location>
    <ligand>
        <name>CTP</name>
        <dbReference type="ChEBI" id="CHEBI:37563"/>
    </ligand>
</feature>
<dbReference type="PANTHER" id="PTHR39643:SF1">
    <property type="entry name" value="CCA-ADDING ENZYME"/>
    <property type="match status" value="1"/>
</dbReference>
<dbReference type="GeneID" id="10822438"/>
<evidence type="ECO:0000313" key="15">
    <source>
        <dbReference type="Proteomes" id="UP000006622"/>
    </source>
</evidence>
<dbReference type="STRING" id="679901.Mzhil_0817"/>
<dbReference type="GO" id="GO:0005524">
    <property type="term" value="F:ATP binding"/>
    <property type="evidence" value="ECO:0007669"/>
    <property type="project" value="UniProtKB-UniRule"/>
</dbReference>
<dbReference type="SUPFAM" id="SSF81631">
    <property type="entry name" value="PAP/OAS1 substrate-binding domain"/>
    <property type="match status" value="1"/>
</dbReference>
<dbReference type="Gene3D" id="3.30.70.1550">
    <property type="entry name" value="Archaeal tRNA CCA-adding enzyme catalytic domain"/>
    <property type="match status" value="1"/>
</dbReference>
<comment type="function">
    <text evidence="10">Catalyzes the addition and repair of the essential 3'-terminal CCA sequence in tRNAs without using a nucleic acid template. Adds these three nucleotides in the order of C, C, and A to the tRNA nucleotide-73, using CTP and ATP as substrates and producing inorganic pyrophosphate. tRNA 3'-terminal CCA addition is required both for tRNA processing and repair. Also involved in tRNA surveillance by mediating tandem CCA addition to generate a CCACCA at the 3' terminus of unstable tRNAs. While stable tRNAs receive only 3'-terminal CCA, unstable tRNAs are marked with CCACCA and rapidly degraded.</text>
</comment>
<dbReference type="Proteomes" id="UP000006622">
    <property type="component" value="Chromosome"/>
</dbReference>
<organism evidence="14 15">
    <name type="scientific">Methanosalsum zhilinae (strain DSM 4017 / NBRC 107636 / OCM 62 / WeN5)</name>
    <name type="common">Methanohalophilus zhilinae</name>
    <dbReference type="NCBI Taxonomy" id="679901"/>
    <lineage>
        <taxon>Archaea</taxon>
        <taxon>Methanobacteriati</taxon>
        <taxon>Methanobacteriota</taxon>
        <taxon>Stenosarchaea group</taxon>
        <taxon>Methanomicrobia</taxon>
        <taxon>Methanosarcinales</taxon>
        <taxon>Methanosarcinaceae</taxon>
        <taxon>Methanosalsum</taxon>
    </lineage>
</organism>